<dbReference type="GO" id="GO:0005737">
    <property type="term" value="C:cytoplasm"/>
    <property type="evidence" value="ECO:0007669"/>
    <property type="project" value="TreeGrafter"/>
</dbReference>
<evidence type="ECO:0000256" key="1">
    <source>
        <dbReference type="ARBA" id="ARBA00022723"/>
    </source>
</evidence>
<sequence>MDQNLASNPADAKGDGAEAPPKRRESFVSENSQTASEFINEQLKLEADAREALPYSFDTCTRPLGALRQSLFSCLTCNPPPENPSSPYNAAGVCYSCSISCHGEHELVELFTKRNFTCDCGTRRLPSTSPCTLRADPATGQKGAHSEDPTPDNKYNQNFRNRFCGCSDTYDPAKEKGTMFQCLGIGTVETGGCGEDWWHPECLRGLPRIASTDKEDDEDLPLPAGFPDEDDFETFICYKCLDSNPWLKRYAGTPGFLPPVYLENKMLGDSGDALKDRGNDTLEPLATPHKKRALVDEDPIEPGVKRAKQESSAHLVEPSTQMAKTKEKHDLLPLDTPEGRFSLFVKEDFRDHLCKCVECFPNLEPNRQLREEEDVYEPPLSEDGEGQNANNSAGSIHTGSLLDRGEAALSNLDRVKAIEGVMVYNHLRDKVKEFLKPFAESGQAVGAEDIKSYFEKLRGDDQAIREAGGKPSTSRDEGEAEDDKKGGNRREQSAMVHKTMAHHRKTPLGSARAAIKNPTSPQKTAAVPMMHDGHWI</sequence>
<dbReference type="InterPro" id="IPR040204">
    <property type="entry name" value="UBR7"/>
</dbReference>
<feature type="region of interest" description="Disordered" evidence="5">
    <location>
        <begin position="370"/>
        <end position="398"/>
    </location>
</feature>
<dbReference type="PROSITE" id="PS51157">
    <property type="entry name" value="ZF_UBR"/>
    <property type="match status" value="1"/>
</dbReference>
<feature type="compositionally biased region" description="Polar residues" evidence="5">
    <location>
        <begin position="387"/>
        <end position="398"/>
    </location>
</feature>
<dbReference type="Proteomes" id="UP000009172">
    <property type="component" value="Unassembled WGS sequence"/>
</dbReference>
<dbReference type="GO" id="GO:0008270">
    <property type="term" value="F:zinc ion binding"/>
    <property type="evidence" value="ECO:0007669"/>
    <property type="project" value="UniProtKB-KW"/>
</dbReference>
<dbReference type="EMBL" id="GG698497">
    <property type="protein sequence ID" value="EGD96828.1"/>
    <property type="molecule type" value="Genomic_DNA"/>
</dbReference>
<dbReference type="PANTHER" id="PTHR13513">
    <property type="entry name" value="E3 UBIQUITIN-PROTEIN LIGASE UBR7"/>
    <property type="match status" value="1"/>
</dbReference>
<dbReference type="AlphaFoldDB" id="F2RZZ8"/>
<feature type="region of interest" description="Disordered" evidence="5">
    <location>
        <begin position="131"/>
        <end position="152"/>
    </location>
</feature>
<feature type="compositionally biased region" description="Basic and acidic residues" evidence="5">
    <location>
        <begin position="461"/>
        <end position="492"/>
    </location>
</feature>
<dbReference type="PANTHER" id="PTHR13513:SF9">
    <property type="entry name" value="E3 UBIQUITIN-PROTEIN LIGASE UBR7-RELATED"/>
    <property type="match status" value="1"/>
</dbReference>
<name>F2RZZ8_TRIT1</name>
<reference evidence="8" key="1">
    <citation type="journal article" date="2012" name="MBio">
        <title>Comparative genome analysis of Trichophyton rubrum and related dermatophytes reveals candidate genes involved in infection.</title>
        <authorList>
            <person name="Martinez D.A."/>
            <person name="Oliver B.G."/>
            <person name="Graeser Y."/>
            <person name="Goldberg J.M."/>
            <person name="Li W."/>
            <person name="Martinez-Rossi N.M."/>
            <person name="Monod M."/>
            <person name="Shelest E."/>
            <person name="Barton R.C."/>
            <person name="Birch E."/>
            <person name="Brakhage A.A."/>
            <person name="Chen Z."/>
            <person name="Gurr S.J."/>
            <person name="Heiman D."/>
            <person name="Heitman J."/>
            <person name="Kosti I."/>
            <person name="Rossi A."/>
            <person name="Saif S."/>
            <person name="Samalova M."/>
            <person name="Saunders C.W."/>
            <person name="Shea T."/>
            <person name="Summerbell R.C."/>
            <person name="Xu J."/>
            <person name="Young S."/>
            <person name="Zeng Q."/>
            <person name="Birren B.W."/>
            <person name="Cuomo C.A."/>
            <person name="White T.C."/>
        </authorList>
    </citation>
    <scope>NUCLEOTIDE SEQUENCE [LARGE SCALE GENOMIC DNA]</scope>
    <source>
        <strain evidence="8">CBS 112818</strain>
    </source>
</reference>
<accession>F2RZZ8</accession>
<feature type="region of interest" description="Disordered" evidence="5">
    <location>
        <begin position="461"/>
        <end position="536"/>
    </location>
</feature>
<evidence type="ECO:0000256" key="2">
    <source>
        <dbReference type="ARBA" id="ARBA00022771"/>
    </source>
</evidence>
<dbReference type="GO" id="GO:0061630">
    <property type="term" value="F:ubiquitin protein ligase activity"/>
    <property type="evidence" value="ECO:0007669"/>
    <property type="project" value="InterPro"/>
</dbReference>
<feature type="region of interest" description="Disordered" evidence="5">
    <location>
        <begin position="306"/>
        <end position="330"/>
    </location>
</feature>
<evidence type="ECO:0000256" key="5">
    <source>
        <dbReference type="SAM" id="MobiDB-lite"/>
    </source>
</evidence>
<dbReference type="InterPro" id="IPR047506">
    <property type="entry name" value="UBR7-like_UBR-box"/>
</dbReference>
<evidence type="ECO:0000313" key="7">
    <source>
        <dbReference type="EMBL" id="EGD96828.1"/>
    </source>
</evidence>
<dbReference type="SMART" id="SM00396">
    <property type="entry name" value="ZnF_UBR1"/>
    <property type="match status" value="1"/>
</dbReference>
<feature type="region of interest" description="Disordered" evidence="5">
    <location>
        <begin position="1"/>
        <end position="33"/>
    </location>
</feature>
<proteinExistence type="predicted"/>
<evidence type="ECO:0000256" key="4">
    <source>
        <dbReference type="PROSITE-ProRule" id="PRU00508"/>
    </source>
</evidence>
<dbReference type="OrthoDB" id="10262564at2759"/>
<keyword evidence="2" id="KW-0863">Zinc-finger</keyword>
<protein>
    <submittedName>
        <fullName evidence="7">Metaphase-anaphase transition protein</fullName>
    </submittedName>
</protein>
<dbReference type="InterPro" id="IPR003126">
    <property type="entry name" value="Znf_UBR"/>
</dbReference>
<gene>
    <name evidence="7" type="ORF">TESG_04258</name>
</gene>
<dbReference type="HOGENOM" id="CLU_025221_1_0_1"/>
<keyword evidence="3" id="KW-0862">Zinc</keyword>
<feature type="compositionally biased region" description="Basic and acidic residues" evidence="5">
    <location>
        <begin position="12"/>
        <end position="27"/>
    </location>
</feature>
<keyword evidence="1" id="KW-0479">Metal-binding</keyword>
<dbReference type="CDD" id="cd19677">
    <property type="entry name" value="UBR-box_UBR7"/>
    <property type="match status" value="1"/>
</dbReference>
<feature type="domain" description="UBR-type" evidence="6">
    <location>
        <begin position="58"/>
        <end position="136"/>
    </location>
</feature>
<evidence type="ECO:0000256" key="3">
    <source>
        <dbReference type="ARBA" id="ARBA00022833"/>
    </source>
</evidence>
<feature type="compositionally biased region" description="Acidic residues" evidence="5">
    <location>
        <begin position="371"/>
        <end position="385"/>
    </location>
</feature>
<evidence type="ECO:0000313" key="8">
    <source>
        <dbReference type="Proteomes" id="UP000009172"/>
    </source>
</evidence>
<evidence type="ECO:0000259" key="6">
    <source>
        <dbReference type="PROSITE" id="PS51157"/>
    </source>
</evidence>
<keyword evidence="8" id="KW-1185">Reference proteome</keyword>
<organism evidence="7 8">
    <name type="scientific">Trichophyton tonsurans (strain CBS 112818)</name>
    <name type="common">Scalp ringworm fungus</name>
    <dbReference type="NCBI Taxonomy" id="647933"/>
    <lineage>
        <taxon>Eukaryota</taxon>
        <taxon>Fungi</taxon>
        <taxon>Dikarya</taxon>
        <taxon>Ascomycota</taxon>
        <taxon>Pezizomycotina</taxon>
        <taxon>Eurotiomycetes</taxon>
        <taxon>Eurotiomycetidae</taxon>
        <taxon>Onygenales</taxon>
        <taxon>Arthrodermataceae</taxon>
        <taxon>Trichophyton</taxon>
    </lineage>
</organism>
<feature type="zinc finger region" description="UBR-type" evidence="4">
    <location>
        <begin position="58"/>
        <end position="136"/>
    </location>
</feature>
<dbReference type="Pfam" id="PF02207">
    <property type="entry name" value="zf-UBR"/>
    <property type="match status" value="1"/>
</dbReference>